<evidence type="ECO:0000313" key="4">
    <source>
        <dbReference type="Proteomes" id="UP000249061"/>
    </source>
</evidence>
<evidence type="ECO:0000313" key="3">
    <source>
        <dbReference type="EMBL" id="PZR17659.1"/>
    </source>
</evidence>
<accession>A0A2W5TPT5</accession>
<dbReference type="InterPro" id="IPR029069">
    <property type="entry name" value="HotDog_dom_sf"/>
</dbReference>
<dbReference type="SUPFAM" id="SSF54637">
    <property type="entry name" value="Thioesterase/thiol ester dehydrase-isomerase"/>
    <property type="match status" value="1"/>
</dbReference>
<protein>
    <submittedName>
        <fullName evidence="3">Acyl dehydratase</fullName>
    </submittedName>
</protein>
<proteinExistence type="predicted"/>
<dbReference type="Gene3D" id="3.10.129.10">
    <property type="entry name" value="Hotdog Thioesterase"/>
    <property type="match status" value="1"/>
</dbReference>
<dbReference type="InterPro" id="IPR002539">
    <property type="entry name" value="MaoC-like_dom"/>
</dbReference>
<gene>
    <name evidence="3" type="ORF">DI536_04935</name>
</gene>
<feature type="domain" description="MaoC-like" evidence="2">
    <location>
        <begin position="13"/>
        <end position="107"/>
    </location>
</feature>
<dbReference type="Pfam" id="PF01575">
    <property type="entry name" value="MaoC_dehydratas"/>
    <property type="match status" value="1"/>
</dbReference>
<feature type="region of interest" description="Disordered" evidence="1">
    <location>
        <begin position="177"/>
        <end position="219"/>
    </location>
</feature>
<dbReference type="AlphaFoldDB" id="A0A2W5TPT5"/>
<dbReference type="EMBL" id="QFQP01000002">
    <property type="protein sequence ID" value="PZR17659.1"/>
    <property type="molecule type" value="Genomic_DNA"/>
</dbReference>
<reference evidence="3 4" key="1">
    <citation type="submission" date="2017-08" db="EMBL/GenBank/DDBJ databases">
        <title>Infants hospitalized years apart are colonized by the same room-sourced microbial strains.</title>
        <authorList>
            <person name="Brooks B."/>
            <person name="Olm M.R."/>
            <person name="Firek B.A."/>
            <person name="Baker R."/>
            <person name="Thomas B.C."/>
            <person name="Morowitz M.J."/>
            <person name="Banfield J.F."/>
        </authorList>
    </citation>
    <scope>NUCLEOTIDE SEQUENCE [LARGE SCALE GENOMIC DNA]</scope>
    <source>
        <strain evidence="3">S2_003_000_R2_14</strain>
    </source>
</reference>
<dbReference type="PANTHER" id="PTHR43841">
    <property type="entry name" value="3-HYDROXYACYL-THIOESTER DEHYDRATASE HTDX-RELATED"/>
    <property type="match status" value="1"/>
</dbReference>
<sequence length="219" mass="23999">MPPRKLYFENIRIGDELPAMAKQPIDRVQLARYAGATGDYNPVHVDELAAKAAGMPSVVAPNTIGMGFLSQLVGDWARGAQVKRLSCRFSRMLWPGDTLVCKGRVADRHGQEGKYFLELDVWAENQKGELAIRGNVTLKVFFSVEDENRFRMGQPPLIVNVQRESIRIAQQQAALAKAAAPVKAAPEKTAARKPAPAKPPPQKPAAKKAAPAKKPKKKK</sequence>
<evidence type="ECO:0000259" key="2">
    <source>
        <dbReference type="Pfam" id="PF01575"/>
    </source>
</evidence>
<evidence type="ECO:0000256" key="1">
    <source>
        <dbReference type="SAM" id="MobiDB-lite"/>
    </source>
</evidence>
<name>A0A2W5TPT5_9BACT</name>
<organism evidence="3 4">
    <name type="scientific">Archangium gephyra</name>
    <dbReference type="NCBI Taxonomy" id="48"/>
    <lineage>
        <taxon>Bacteria</taxon>
        <taxon>Pseudomonadati</taxon>
        <taxon>Myxococcota</taxon>
        <taxon>Myxococcia</taxon>
        <taxon>Myxococcales</taxon>
        <taxon>Cystobacterineae</taxon>
        <taxon>Archangiaceae</taxon>
        <taxon>Archangium</taxon>
    </lineage>
</organism>
<feature type="compositionally biased region" description="Basic residues" evidence="1">
    <location>
        <begin position="210"/>
        <end position="219"/>
    </location>
</feature>
<comment type="caution">
    <text evidence="3">The sequence shown here is derived from an EMBL/GenBank/DDBJ whole genome shotgun (WGS) entry which is preliminary data.</text>
</comment>
<dbReference type="PANTHER" id="PTHR43841:SF3">
    <property type="entry name" value="(3R)-HYDROXYACYL-ACP DEHYDRATASE SUBUNIT HADB"/>
    <property type="match status" value="1"/>
</dbReference>
<dbReference type="Proteomes" id="UP000249061">
    <property type="component" value="Unassembled WGS sequence"/>
</dbReference>